<accession>A0AAW2YNH8</accession>
<evidence type="ECO:0000313" key="7">
    <source>
        <dbReference type="EMBL" id="KAL0478169.1"/>
    </source>
</evidence>
<dbReference type="GO" id="GO:0016747">
    <property type="term" value="F:acyltransferase activity, transferring groups other than amino-acyl groups"/>
    <property type="evidence" value="ECO:0007669"/>
    <property type="project" value="InterPro"/>
</dbReference>
<protein>
    <submittedName>
        <fullName evidence="7">Acyltransferase</fullName>
    </submittedName>
</protein>
<dbReference type="Pfam" id="PF02803">
    <property type="entry name" value="Thiolase_C"/>
    <property type="match status" value="1"/>
</dbReference>
<evidence type="ECO:0000313" key="8">
    <source>
        <dbReference type="Proteomes" id="UP001431209"/>
    </source>
</evidence>
<organism evidence="7 8">
    <name type="scientific">Acrasis kona</name>
    <dbReference type="NCBI Taxonomy" id="1008807"/>
    <lineage>
        <taxon>Eukaryota</taxon>
        <taxon>Discoba</taxon>
        <taxon>Heterolobosea</taxon>
        <taxon>Tetramitia</taxon>
        <taxon>Eutetramitia</taxon>
        <taxon>Acrasidae</taxon>
        <taxon>Acrasis</taxon>
    </lineage>
</organism>
<dbReference type="InterPro" id="IPR016039">
    <property type="entry name" value="Thiolase-like"/>
</dbReference>
<dbReference type="PANTHER" id="PTHR43365">
    <property type="entry name" value="BLR7806 PROTEIN"/>
    <property type="match status" value="1"/>
</dbReference>
<dbReference type="NCBIfam" id="TIGR01930">
    <property type="entry name" value="AcCoA-C-Actrans"/>
    <property type="match status" value="1"/>
</dbReference>
<dbReference type="Proteomes" id="UP001431209">
    <property type="component" value="Unassembled WGS sequence"/>
</dbReference>
<sequence>MSEQGSNIARLSLLKAGFPCSVPGVQVNRKCGSSQTAIHLISQAISSGDMDLGIACGVEMMSIVPLGSDASYKPSLELKSDANILFDVGYPLIHQGLSADIIAKKYNISKQEMEEFAIESHKKAYLSTTNGHFNKQVLPIKIDGILINTDQGIRKEIDEDKIKRLKPAFSKDGLITAALASQISDGSAAVLLASDTKCQQLNLNKRARIVCRVTVGTDPITMLDGIIPATKKIIEKSGISLDEISVFEVNEAFASVVLCWQKTFNVPLIKINPNGGAIAHGHPLGASGCILMTKLVHELERVNGRFGLQTMCIGQGQAVATLIENCSYKM</sequence>
<dbReference type="Pfam" id="PF00108">
    <property type="entry name" value="Thiolase_N"/>
    <property type="match status" value="1"/>
</dbReference>
<dbReference type="PROSITE" id="PS00737">
    <property type="entry name" value="THIOLASE_2"/>
    <property type="match status" value="1"/>
</dbReference>
<gene>
    <name evidence="7" type="ORF">AKO1_008459</name>
</gene>
<dbReference type="InterPro" id="IPR020616">
    <property type="entry name" value="Thiolase_N"/>
</dbReference>
<evidence type="ECO:0000256" key="3">
    <source>
        <dbReference type="ARBA" id="ARBA00023315"/>
    </source>
</evidence>
<feature type="domain" description="Thiolase C-terminal" evidence="6">
    <location>
        <begin position="205"/>
        <end position="324"/>
    </location>
</feature>
<proteinExistence type="inferred from homology"/>
<evidence type="ECO:0000256" key="1">
    <source>
        <dbReference type="ARBA" id="ARBA00010982"/>
    </source>
</evidence>
<comment type="similarity">
    <text evidence="1 4">Belongs to the thiolase-like superfamily. Thiolase family.</text>
</comment>
<evidence type="ECO:0000256" key="4">
    <source>
        <dbReference type="RuleBase" id="RU003557"/>
    </source>
</evidence>
<dbReference type="InterPro" id="IPR002155">
    <property type="entry name" value="Thiolase"/>
</dbReference>
<dbReference type="CDD" id="cd00751">
    <property type="entry name" value="thiolase"/>
    <property type="match status" value="1"/>
</dbReference>
<keyword evidence="8" id="KW-1185">Reference proteome</keyword>
<keyword evidence="3 4" id="KW-0012">Acyltransferase</keyword>
<evidence type="ECO:0000259" key="5">
    <source>
        <dbReference type="Pfam" id="PF00108"/>
    </source>
</evidence>
<dbReference type="SUPFAM" id="SSF53901">
    <property type="entry name" value="Thiolase-like"/>
    <property type="match status" value="2"/>
</dbReference>
<feature type="domain" description="Thiolase N-terminal" evidence="5">
    <location>
        <begin position="3"/>
        <end position="194"/>
    </location>
</feature>
<evidence type="ECO:0000259" key="6">
    <source>
        <dbReference type="Pfam" id="PF02803"/>
    </source>
</evidence>
<dbReference type="AlphaFoldDB" id="A0AAW2YNH8"/>
<dbReference type="PANTHER" id="PTHR43365:SF1">
    <property type="entry name" value="ACETYL-COA C-ACYLTRANSFERASE"/>
    <property type="match status" value="1"/>
</dbReference>
<reference evidence="7 8" key="1">
    <citation type="submission" date="2024-03" db="EMBL/GenBank/DDBJ databases">
        <title>The Acrasis kona genome and developmental transcriptomes reveal deep origins of eukaryotic multicellular pathways.</title>
        <authorList>
            <person name="Sheikh S."/>
            <person name="Fu C.-J."/>
            <person name="Brown M.W."/>
            <person name="Baldauf S.L."/>
        </authorList>
    </citation>
    <scope>NUCLEOTIDE SEQUENCE [LARGE SCALE GENOMIC DNA]</scope>
    <source>
        <strain evidence="7 8">ATCC MYA-3509</strain>
    </source>
</reference>
<dbReference type="Gene3D" id="3.40.47.10">
    <property type="match status" value="2"/>
</dbReference>
<comment type="caution">
    <text evidence="7">The sequence shown here is derived from an EMBL/GenBank/DDBJ whole genome shotgun (WGS) entry which is preliminary data.</text>
</comment>
<evidence type="ECO:0000256" key="2">
    <source>
        <dbReference type="ARBA" id="ARBA00022679"/>
    </source>
</evidence>
<dbReference type="InterPro" id="IPR020617">
    <property type="entry name" value="Thiolase_C"/>
</dbReference>
<name>A0AAW2YNH8_9EUKA</name>
<dbReference type="EMBL" id="JAOPGA020000323">
    <property type="protein sequence ID" value="KAL0478169.1"/>
    <property type="molecule type" value="Genomic_DNA"/>
</dbReference>
<dbReference type="InterPro" id="IPR020613">
    <property type="entry name" value="Thiolase_CS"/>
</dbReference>
<keyword evidence="2 4" id="KW-0808">Transferase</keyword>